<evidence type="ECO:0000313" key="6">
    <source>
        <dbReference type="EMBL" id="CAB0002660.1"/>
    </source>
</evidence>
<dbReference type="Gene3D" id="1.20.1560.10">
    <property type="entry name" value="ABC transporter type 1, transmembrane domain"/>
    <property type="match status" value="1"/>
</dbReference>
<dbReference type="EMBL" id="CADCXU010012788">
    <property type="protein sequence ID" value="CAB0002660.1"/>
    <property type="molecule type" value="Genomic_DNA"/>
</dbReference>
<keyword evidence="3 4" id="KW-0472">Membrane</keyword>
<dbReference type="InterPro" id="IPR036640">
    <property type="entry name" value="ABC1_TM_sf"/>
</dbReference>
<dbReference type="AlphaFoldDB" id="A0A6H5GIB2"/>
<evidence type="ECO:0000256" key="1">
    <source>
        <dbReference type="ARBA" id="ARBA00022692"/>
    </source>
</evidence>
<dbReference type="Proteomes" id="UP000479000">
    <property type="component" value="Unassembled WGS sequence"/>
</dbReference>
<keyword evidence="1 4" id="KW-0812">Transmembrane</keyword>
<evidence type="ECO:0000256" key="3">
    <source>
        <dbReference type="ARBA" id="ARBA00023136"/>
    </source>
</evidence>
<feature type="transmembrane region" description="Helical" evidence="4">
    <location>
        <begin position="28"/>
        <end position="47"/>
    </location>
</feature>
<keyword evidence="2 4" id="KW-1133">Transmembrane helix</keyword>
<protein>
    <recommendedName>
        <fullName evidence="8">ABC transmembrane type-1 domain-containing protein</fullName>
    </recommendedName>
</protein>
<dbReference type="GO" id="GO:0005524">
    <property type="term" value="F:ATP binding"/>
    <property type="evidence" value="ECO:0007669"/>
    <property type="project" value="InterPro"/>
</dbReference>
<organism evidence="6 7">
    <name type="scientific">Nesidiocoris tenuis</name>
    <dbReference type="NCBI Taxonomy" id="355587"/>
    <lineage>
        <taxon>Eukaryota</taxon>
        <taxon>Metazoa</taxon>
        <taxon>Ecdysozoa</taxon>
        <taxon>Arthropoda</taxon>
        <taxon>Hexapoda</taxon>
        <taxon>Insecta</taxon>
        <taxon>Pterygota</taxon>
        <taxon>Neoptera</taxon>
        <taxon>Paraneoptera</taxon>
        <taxon>Hemiptera</taxon>
        <taxon>Heteroptera</taxon>
        <taxon>Panheteroptera</taxon>
        <taxon>Cimicomorpha</taxon>
        <taxon>Miridae</taxon>
        <taxon>Dicyphina</taxon>
        <taxon>Nesidiocoris</taxon>
    </lineage>
</organism>
<evidence type="ECO:0008006" key="8">
    <source>
        <dbReference type="Google" id="ProtNLM"/>
    </source>
</evidence>
<feature type="signal peptide" evidence="5">
    <location>
        <begin position="1"/>
        <end position="17"/>
    </location>
</feature>
<dbReference type="GO" id="GO:0016020">
    <property type="term" value="C:membrane"/>
    <property type="evidence" value="ECO:0007669"/>
    <property type="project" value="InterPro"/>
</dbReference>
<dbReference type="SUPFAM" id="SSF90123">
    <property type="entry name" value="ABC transporter transmembrane region"/>
    <property type="match status" value="1"/>
</dbReference>
<evidence type="ECO:0000256" key="2">
    <source>
        <dbReference type="ARBA" id="ARBA00022989"/>
    </source>
</evidence>
<keyword evidence="7" id="KW-1185">Reference proteome</keyword>
<evidence type="ECO:0000256" key="4">
    <source>
        <dbReference type="SAM" id="Phobius"/>
    </source>
</evidence>
<keyword evidence="5" id="KW-0732">Signal</keyword>
<accession>A0A6H5GIB2</accession>
<evidence type="ECO:0000256" key="5">
    <source>
        <dbReference type="SAM" id="SignalP"/>
    </source>
</evidence>
<name>A0A6H5GIB2_9HEMI</name>
<feature type="chain" id="PRO_5026224868" description="ABC transmembrane type-1 domain-containing protein" evidence="5">
    <location>
        <begin position="18"/>
        <end position="222"/>
    </location>
</feature>
<reference evidence="6 7" key="1">
    <citation type="submission" date="2020-02" db="EMBL/GenBank/DDBJ databases">
        <authorList>
            <person name="Ferguson B K."/>
        </authorList>
    </citation>
    <scope>NUCLEOTIDE SEQUENCE [LARGE SCALE GENOMIC DNA]</scope>
</reference>
<evidence type="ECO:0000313" key="7">
    <source>
        <dbReference type="Proteomes" id="UP000479000"/>
    </source>
</evidence>
<proteinExistence type="predicted"/>
<dbReference type="OrthoDB" id="6500128at2759"/>
<sequence length="222" mass="25180">MGAVIVLLAMFVCLICSRYMPEVVTPSMVGLAINYTLLVPIYLNWVVKFLSDVETQMAGVERVARYIDMPAEDYKTNGIVTIVKLLYSHSKSNNFRKIVLLFTYNVQSCCCTMYSHILLLKTTGNENTINNPRRRPKAFPRVTCVGVSPTSIRANKKVWPRILSAHLVHFTYPTHPRGGCHDMSSVCPVSDPVSNQGKYLHSSRKRLRSDRYPKHPFILTLT</sequence>
<gene>
    <name evidence="6" type="ORF">NTEN_LOCUS8447</name>
</gene>